<comment type="subcellular location">
    <subcellularLocation>
        <location evidence="1 15">Mitochondrion inner membrane</location>
        <topology evidence="1 15">Multi-pass membrane protein</topology>
    </subcellularLocation>
</comment>
<dbReference type="EMBL" id="NEDP02005488">
    <property type="protein sequence ID" value="OWF40079.1"/>
    <property type="molecule type" value="Genomic_DNA"/>
</dbReference>
<keyword evidence="9 15" id="KW-1133">Transmembrane helix</keyword>
<keyword evidence="7 15" id="KW-0999">Mitochondrion inner membrane</keyword>
<feature type="transmembrane region" description="Helical" evidence="15">
    <location>
        <begin position="288"/>
        <end position="306"/>
    </location>
</feature>
<comment type="similarity">
    <text evidence="2 15">Belongs to the MCU (TC 1.A.77) family.</text>
</comment>
<sequence>MSDQYFQLTIVFYLLHSTASTCSILIRPAPIWCLVTPPAAESWKMAAPRLSMVVRRGLFQCLPSSRISQVPTRHQIPALLCPCSFHSSSVLLSGSEANVIYRDGLPVFTVPLPSRKETCEFTLKPVSNTVGDFLKYIKEEDGGVDRAVITSEEGTRISRSTTIDVLLRHNFQISINDEVHPISPPEYKALPSEHIAEMSDMKTLISDLYCRLHIDQYQVEKEKLLLQQLEDLKEELAPMDKLRKELETKANKRTVNLGWVGLGLMGVQFGLLARLTWWDYSWDIMEPVTYFITYGTAVAMYAYFVITKEEYNFIEVKDRQYLLGFYKFARKQKLDVKRYNEVMDAISEVQQDLRRLRDPLQKRLPIKEI</sequence>
<evidence type="ECO:0000256" key="11">
    <source>
        <dbReference type="ARBA" id="ARBA00023128"/>
    </source>
</evidence>
<feature type="domain" description="Calcium uniporter protein C-terminal" evidence="16">
    <location>
        <begin position="140"/>
        <end position="341"/>
    </location>
</feature>
<dbReference type="GO" id="GO:1990246">
    <property type="term" value="C:uniplex complex"/>
    <property type="evidence" value="ECO:0007669"/>
    <property type="project" value="TreeGrafter"/>
</dbReference>
<keyword evidence="4 15" id="KW-0109">Calcium transport</keyword>
<dbReference type="AlphaFoldDB" id="A0A210PUA5"/>
<evidence type="ECO:0000313" key="18">
    <source>
        <dbReference type="Proteomes" id="UP000242188"/>
    </source>
</evidence>
<accession>A0A210PUA5</accession>
<keyword evidence="8 15" id="KW-0106">Calcium</keyword>
<evidence type="ECO:0000313" key="17">
    <source>
        <dbReference type="EMBL" id="OWF40079.1"/>
    </source>
</evidence>
<dbReference type="GO" id="GO:0036444">
    <property type="term" value="P:calcium import into the mitochondrion"/>
    <property type="evidence" value="ECO:0007669"/>
    <property type="project" value="TreeGrafter"/>
</dbReference>
<evidence type="ECO:0000256" key="7">
    <source>
        <dbReference type="ARBA" id="ARBA00022792"/>
    </source>
</evidence>
<comment type="domain">
    <text evidence="15">The selectivity filter, in which calcium ions are arranged in single file, is composed of two acidic rings separated by one helical turn along the central axis of the channel pore.</text>
</comment>
<evidence type="ECO:0000256" key="5">
    <source>
        <dbReference type="ARBA" id="ARBA00022673"/>
    </source>
</evidence>
<keyword evidence="3 15" id="KW-0813">Transport</keyword>
<evidence type="ECO:0000256" key="1">
    <source>
        <dbReference type="ARBA" id="ARBA00004448"/>
    </source>
</evidence>
<evidence type="ECO:0000256" key="10">
    <source>
        <dbReference type="ARBA" id="ARBA00023065"/>
    </source>
</evidence>
<dbReference type="Proteomes" id="UP000242188">
    <property type="component" value="Unassembled WGS sequence"/>
</dbReference>
<evidence type="ECO:0000256" key="6">
    <source>
        <dbReference type="ARBA" id="ARBA00022692"/>
    </source>
</evidence>
<dbReference type="GO" id="GO:0051560">
    <property type="term" value="P:mitochondrial calcium ion homeostasis"/>
    <property type="evidence" value="ECO:0007669"/>
    <property type="project" value="UniProtKB-UniRule"/>
</dbReference>
<evidence type="ECO:0000259" key="16">
    <source>
        <dbReference type="Pfam" id="PF04678"/>
    </source>
</evidence>
<keyword evidence="12 15" id="KW-0472">Membrane</keyword>
<dbReference type="STRING" id="6573.A0A210PUA5"/>
<proteinExistence type="inferred from homology"/>
<comment type="catalytic activity">
    <reaction evidence="14">
        <text>Ca(2+)(in) = Ca(2+)(out)</text>
        <dbReference type="Rhea" id="RHEA:29671"/>
        <dbReference type="ChEBI" id="CHEBI:29108"/>
    </reaction>
</comment>
<keyword evidence="13 15" id="KW-0407">Ion channel</keyword>
<comment type="caution">
    <text evidence="17">The sequence shown here is derived from an EMBL/GenBank/DDBJ whole genome shotgun (WGS) entry which is preliminary data.</text>
</comment>
<keyword evidence="11 15" id="KW-0496">Mitochondrion</keyword>
<comment type="function">
    <text evidence="15">Mitochondrial inner membrane calcium uniporter that mediates calcium uptake into mitochondria. Mitochondrial calcium homeostasis plays key roles in cellular physiology and regulates cell bioenergetics, cytoplasmic calcium signals and activation of cell death pathways.</text>
</comment>
<protein>
    <recommendedName>
        <fullName evidence="15">Calcium uniporter protein</fullName>
    </recommendedName>
</protein>
<keyword evidence="18" id="KW-1185">Reference proteome</keyword>
<dbReference type="OrthoDB" id="278338at2759"/>
<dbReference type="InterPro" id="IPR006769">
    <property type="entry name" value="MCU_C"/>
</dbReference>
<reference evidence="17 18" key="1">
    <citation type="journal article" date="2017" name="Nat. Ecol. Evol.">
        <title>Scallop genome provides insights into evolution of bilaterian karyotype and development.</title>
        <authorList>
            <person name="Wang S."/>
            <person name="Zhang J."/>
            <person name="Jiao W."/>
            <person name="Li J."/>
            <person name="Xun X."/>
            <person name="Sun Y."/>
            <person name="Guo X."/>
            <person name="Huan P."/>
            <person name="Dong B."/>
            <person name="Zhang L."/>
            <person name="Hu X."/>
            <person name="Sun X."/>
            <person name="Wang J."/>
            <person name="Zhao C."/>
            <person name="Wang Y."/>
            <person name="Wang D."/>
            <person name="Huang X."/>
            <person name="Wang R."/>
            <person name="Lv J."/>
            <person name="Li Y."/>
            <person name="Zhang Z."/>
            <person name="Liu B."/>
            <person name="Lu W."/>
            <person name="Hui Y."/>
            <person name="Liang J."/>
            <person name="Zhou Z."/>
            <person name="Hou R."/>
            <person name="Li X."/>
            <person name="Liu Y."/>
            <person name="Li H."/>
            <person name="Ning X."/>
            <person name="Lin Y."/>
            <person name="Zhao L."/>
            <person name="Xing Q."/>
            <person name="Dou J."/>
            <person name="Li Y."/>
            <person name="Mao J."/>
            <person name="Guo H."/>
            <person name="Dou H."/>
            <person name="Li T."/>
            <person name="Mu C."/>
            <person name="Jiang W."/>
            <person name="Fu Q."/>
            <person name="Fu X."/>
            <person name="Miao Y."/>
            <person name="Liu J."/>
            <person name="Yu Q."/>
            <person name="Li R."/>
            <person name="Liao H."/>
            <person name="Li X."/>
            <person name="Kong Y."/>
            <person name="Jiang Z."/>
            <person name="Chourrout D."/>
            <person name="Li R."/>
            <person name="Bao Z."/>
        </authorList>
    </citation>
    <scope>NUCLEOTIDE SEQUENCE [LARGE SCALE GENOMIC DNA]</scope>
    <source>
        <strain evidence="17 18">PY_sf001</strain>
    </source>
</reference>
<evidence type="ECO:0000256" key="12">
    <source>
        <dbReference type="ARBA" id="ARBA00023136"/>
    </source>
</evidence>
<gene>
    <name evidence="17" type="ORF">KP79_PYT06508</name>
</gene>
<evidence type="ECO:0000256" key="8">
    <source>
        <dbReference type="ARBA" id="ARBA00022837"/>
    </source>
</evidence>
<dbReference type="PANTHER" id="PTHR13462">
    <property type="entry name" value="CALCIUM UNIPORTER PROTEIN, MITOCHONDRIAL"/>
    <property type="match status" value="1"/>
</dbReference>
<organism evidence="17 18">
    <name type="scientific">Mizuhopecten yessoensis</name>
    <name type="common">Japanese scallop</name>
    <name type="synonym">Patinopecten yessoensis</name>
    <dbReference type="NCBI Taxonomy" id="6573"/>
    <lineage>
        <taxon>Eukaryota</taxon>
        <taxon>Metazoa</taxon>
        <taxon>Spiralia</taxon>
        <taxon>Lophotrochozoa</taxon>
        <taxon>Mollusca</taxon>
        <taxon>Bivalvia</taxon>
        <taxon>Autobranchia</taxon>
        <taxon>Pteriomorphia</taxon>
        <taxon>Pectinida</taxon>
        <taxon>Pectinoidea</taxon>
        <taxon>Pectinidae</taxon>
        <taxon>Mizuhopecten</taxon>
    </lineage>
</organism>
<evidence type="ECO:0000256" key="2">
    <source>
        <dbReference type="ARBA" id="ARBA00005653"/>
    </source>
</evidence>
<keyword evidence="5 15" id="KW-0107">Calcium channel</keyword>
<keyword evidence="6 15" id="KW-0812">Transmembrane</keyword>
<evidence type="ECO:0000256" key="15">
    <source>
        <dbReference type="RuleBase" id="RU367035"/>
    </source>
</evidence>
<name>A0A210PUA5_MIZYE</name>
<dbReference type="InterPro" id="IPR039055">
    <property type="entry name" value="MCU_fam"/>
</dbReference>
<evidence type="ECO:0000256" key="13">
    <source>
        <dbReference type="ARBA" id="ARBA00023303"/>
    </source>
</evidence>
<dbReference type="PANTHER" id="PTHR13462:SF10">
    <property type="entry name" value="CALCIUM UNIPORTER PROTEIN, MITOCHONDRIAL"/>
    <property type="match status" value="1"/>
</dbReference>
<keyword evidence="10 15" id="KW-0406">Ion transport</keyword>
<evidence type="ECO:0000256" key="14">
    <source>
        <dbReference type="ARBA" id="ARBA00036634"/>
    </source>
</evidence>
<evidence type="ECO:0000256" key="3">
    <source>
        <dbReference type="ARBA" id="ARBA00022448"/>
    </source>
</evidence>
<dbReference type="GO" id="GO:0005262">
    <property type="term" value="F:calcium channel activity"/>
    <property type="evidence" value="ECO:0007669"/>
    <property type="project" value="UniProtKB-UniRule"/>
</dbReference>
<evidence type="ECO:0000256" key="4">
    <source>
        <dbReference type="ARBA" id="ARBA00022568"/>
    </source>
</evidence>
<feature type="transmembrane region" description="Helical" evidence="15">
    <location>
        <begin position="257"/>
        <end position="276"/>
    </location>
</feature>
<evidence type="ECO:0000256" key="9">
    <source>
        <dbReference type="ARBA" id="ARBA00022989"/>
    </source>
</evidence>
<dbReference type="GO" id="GO:0015292">
    <property type="term" value="F:uniporter activity"/>
    <property type="evidence" value="ECO:0007669"/>
    <property type="project" value="UniProtKB-UniRule"/>
</dbReference>
<dbReference type="Pfam" id="PF04678">
    <property type="entry name" value="MCU"/>
    <property type="match status" value="1"/>
</dbReference>